<name>Q6MH79_BDEBA</name>
<dbReference type="Gene3D" id="2.30.110.10">
    <property type="entry name" value="Electron Transport, Fmn-binding Protein, Chain A"/>
    <property type="match status" value="1"/>
</dbReference>
<gene>
    <name evidence="2" type="primary">paiB</name>
    <name evidence="2" type="ordered locus">Bd3677</name>
</gene>
<feature type="region of interest" description="Disordered" evidence="1">
    <location>
        <begin position="169"/>
        <end position="189"/>
    </location>
</feature>
<dbReference type="HOGENOM" id="CLU_065853_0_1_7"/>
<dbReference type="SUPFAM" id="SSF50475">
    <property type="entry name" value="FMN-binding split barrel"/>
    <property type="match status" value="1"/>
</dbReference>
<dbReference type="STRING" id="264462.Bd3677"/>
<dbReference type="EMBL" id="BX842656">
    <property type="protein sequence ID" value="CAE81048.1"/>
    <property type="molecule type" value="Genomic_DNA"/>
</dbReference>
<dbReference type="InterPro" id="IPR007396">
    <property type="entry name" value="TR_PAI2-type"/>
</dbReference>
<organism evidence="2 3">
    <name type="scientific">Bdellovibrio bacteriovorus (strain ATCC 15356 / DSM 50701 / NCIMB 9529 / HD100)</name>
    <dbReference type="NCBI Taxonomy" id="264462"/>
    <lineage>
        <taxon>Bacteria</taxon>
        <taxon>Pseudomonadati</taxon>
        <taxon>Bdellovibrionota</taxon>
        <taxon>Bdellovibrionia</taxon>
        <taxon>Bdellovibrionales</taxon>
        <taxon>Pseudobdellovibrionaceae</taxon>
        <taxon>Bdellovibrio</taxon>
    </lineage>
</organism>
<dbReference type="PANTHER" id="PTHR35802:SF1">
    <property type="entry name" value="PROTEASE SYNTHASE AND SPORULATION PROTEIN PAI 2"/>
    <property type="match status" value="1"/>
</dbReference>
<reference evidence="2 3" key="1">
    <citation type="journal article" date="2004" name="Science">
        <title>A predator unmasked: life cycle of Bdellovibrio bacteriovorus from a genomic perspective.</title>
        <authorList>
            <person name="Rendulic S."/>
            <person name="Jagtap P."/>
            <person name="Rosinus A."/>
            <person name="Eppinger M."/>
            <person name="Baar C."/>
            <person name="Lanz C."/>
            <person name="Keller H."/>
            <person name="Lambert C."/>
            <person name="Evans K.J."/>
            <person name="Goesmann A."/>
            <person name="Meyer F."/>
            <person name="Sockett R.E."/>
            <person name="Schuster S.C."/>
        </authorList>
    </citation>
    <scope>NUCLEOTIDE SEQUENCE [LARGE SCALE GENOMIC DNA]</scope>
    <source>
        <strain evidence="3">ATCC 15356 / DSM 50701 / NCIMB 9529 / HD100</strain>
    </source>
</reference>
<dbReference type="eggNOG" id="COG2808">
    <property type="taxonomic scope" value="Bacteria"/>
</dbReference>
<dbReference type="RefSeq" id="WP_011165991.1">
    <property type="nucleotide sequence ID" value="NC_005363.1"/>
</dbReference>
<evidence type="ECO:0000313" key="2">
    <source>
        <dbReference type="EMBL" id="CAE81048.1"/>
    </source>
</evidence>
<proteinExistence type="predicted"/>
<dbReference type="KEGG" id="bba:Bd3677"/>
<evidence type="ECO:0000313" key="3">
    <source>
        <dbReference type="Proteomes" id="UP000008080"/>
    </source>
</evidence>
<sequence length="215" mass="24380">MQLYNPQKYKSADLIEAYELMDYFPFATVISVADGAPFVSHLPLTPKKVDGRIELIGHMAKANPQWRQFTDCDVTAIFHGPHTYITPVWYAKDDVPTWNYSVVHVKGKVELLYGEDLIECLKDLSAQSERHWPSGWQFSIPEDLQGESLERHIVGFKIQITDISYKKKLSQNRRPEDRAGVLKGLAGRPDEASQQVLGAMEKMYSADGKLKGSHD</sequence>
<dbReference type="GeneID" id="93014464"/>
<evidence type="ECO:0000256" key="1">
    <source>
        <dbReference type="SAM" id="MobiDB-lite"/>
    </source>
</evidence>
<dbReference type="InterPro" id="IPR012349">
    <property type="entry name" value="Split_barrel_FMN-bd"/>
</dbReference>
<keyword evidence="3" id="KW-1185">Reference proteome</keyword>
<dbReference type="PIRSF" id="PIRSF010372">
    <property type="entry name" value="PaiB"/>
    <property type="match status" value="1"/>
</dbReference>
<dbReference type="PANTHER" id="PTHR35802">
    <property type="entry name" value="PROTEASE SYNTHASE AND SPORULATION PROTEIN PAI 2"/>
    <property type="match status" value="1"/>
</dbReference>
<dbReference type="Proteomes" id="UP000008080">
    <property type="component" value="Chromosome"/>
</dbReference>
<accession>Q6MH79</accession>
<protein>
    <submittedName>
        <fullName evidence="2">Transcriptional regulator protein Pai2</fullName>
    </submittedName>
</protein>
<dbReference type="AlphaFoldDB" id="Q6MH79"/>
<dbReference type="Pfam" id="PF04299">
    <property type="entry name" value="FMN_bind_2"/>
    <property type="match status" value="1"/>
</dbReference>